<dbReference type="EMBL" id="MU167367">
    <property type="protein sequence ID" value="KAG0141881.1"/>
    <property type="molecule type" value="Genomic_DNA"/>
</dbReference>
<sequence length="207" mass="24040">MPSFLKNRLFHLLWISETYHLIRKELHNGKLKPVSTPSILIGIEENNHNYQLLDLNSDKIVVIHDVTFQPLVFLARKAYESLDPDWDLIEDQELTNDTKEVEEDVLEPIVTPRRGEEDDINPLIIPIRNEHERPKSPEDVNSGEDLSKIPRQRKEDIAKDSGDQEKEEEDYDESVDIEISPPKEPLHCGLQDIITEHPIRKLAITIF</sequence>
<name>A0A9P6N8H8_9BASI</name>
<comment type="caution">
    <text evidence="3">The sequence shown here is derived from an EMBL/GenBank/DDBJ whole genome shotgun (WGS) entry which is preliminary data.</text>
</comment>
<dbReference type="Proteomes" id="UP000886653">
    <property type="component" value="Unassembled WGS sequence"/>
</dbReference>
<evidence type="ECO:0000313" key="3">
    <source>
        <dbReference type="EMBL" id="KAG0141881.1"/>
    </source>
</evidence>
<dbReference type="Pfam" id="PF25597">
    <property type="entry name" value="SH3_retrovirus"/>
    <property type="match status" value="1"/>
</dbReference>
<feature type="compositionally biased region" description="Acidic residues" evidence="1">
    <location>
        <begin position="165"/>
        <end position="176"/>
    </location>
</feature>
<feature type="compositionally biased region" description="Basic and acidic residues" evidence="1">
    <location>
        <begin position="128"/>
        <end position="138"/>
    </location>
</feature>
<organism evidence="3 4">
    <name type="scientific">Cronartium quercuum f. sp. fusiforme G11</name>
    <dbReference type="NCBI Taxonomy" id="708437"/>
    <lineage>
        <taxon>Eukaryota</taxon>
        <taxon>Fungi</taxon>
        <taxon>Dikarya</taxon>
        <taxon>Basidiomycota</taxon>
        <taxon>Pucciniomycotina</taxon>
        <taxon>Pucciniomycetes</taxon>
        <taxon>Pucciniales</taxon>
        <taxon>Coleosporiaceae</taxon>
        <taxon>Cronartium</taxon>
    </lineage>
</organism>
<dbReference type="InterPro" id="IPR057670">
    <property type="entry name" value="SH3_retrovirus"/>
</dbReference>
<proteinExistence type="predicted"/>
<evidence type="ECO:0000259" key="2">
    <source>
        <dbReference type="Pfam" id="PF25597"/>
    </source>
</evidence>
<feature type="compositionally biased region" description="Basic and acidic residues" evidence="1">
    <location>
        <begin position="145"/>
        <end position="164"/>
    </location>
</feature>
<dbReference type="AlphaFoldDB" id="A0A9P6N8H8"/>
<evidence type="ECO:0000256" key="1">
    <source>
        <dbReference type="SAM" id="MobiDB-lite"/>
    </source>
</evidence>
<accession>A0A9P6N8H8</accession>
<feature type="region of interest" description="Disordered" evidence="1">
    <location>
        <begin position="120"/>
        <end position="184"/>
    </location>
</feature>
<feature type="domain" description="Retroviral polymerase SH3-like" evidence="2">
    <location>
        <begin position="17"/>
        <end position="70"/>
    </location>
</feature>
<evidence type="ECO:0000313" key="4">
    <source>
        <dbReference type="Proteomes" id="UP000886653"/>
    </source>
</evidence>
<keyword evidence="4" id="KW-1185">Reference proteome</keyword>
<protein>
    <recommendedName>
        <fullName evidence="2">Retroviral polymerase SH3-like domain-containing protein</fullName>
    </recommendedName>
</protein>
<reference evidence="3" key="1">
    <citation type="submission" date="2013-11" db="EMBL/GenBank/DDBJ databases">
        <title>Genome sequence of the fusiform rust pathogen reveals effectors for host alternation and coevolution with pine.</title>
        <authorList>
            <consortium name="DOE Joint Genome Institute"/>
            <person name="Smith K."/>
            <person name="Pendleton A."/>
            <person name="Kubisiak T."/>
            <person name="Anderson C."/>
            <person name="Salamov A."/>
            <person name="Aerts A."/>
            <person name="Riley R."/>
            <person name="Clum A."/>
            <person name="Lindquist E."/>
            <person name="Ence D."/>
            <person name="Campbell M."/>
            <person name="Kronenberg Z."/>
            <person name="Feau N."/>
            <person name="Dhillon B."/>
            <person name="Hamelin R."/>
            <person name="Burleigh J."/>
            <person name="Smith J."/>
            <person name="Yandell M."/>
            <person name="Nelson C."/>
            <person name="Grigoriev I."/>
            <person name="Davis J."/>
        </authorList>
    </citation>
    <scope>NUCLEOTIDE SEQUENCE</scope>
    <source>
        <strain evidence="3">G11</strain>
    </source>
</reference>
<gene>
    <name evidence="3" type="ORF">CROQUDRAFT_98185</name>
</gene>